<accession>A0AAV2H029</accession>
<dbReference type="InterPro" id="IPR036645">
    <property type="entry name" value="Elafin-like_sf"/>
</dbReference>
<dbReference type="GO" id="GO:0005576">
    <property type="term" value="C:extracellular region"/>
    <property type="evidence" value="ECO:0007669"/>
    <property type="project" value="InterPro"/>
</dbReference>
<protein>
    <recommendedName>
        <fullName evidence="2">WAP domain-containing protein</fullName>
    </recommendedName>
</protein>
<dbReference type="GO" id="GO:0030414">
    <property type="term" value="F:peptidase inhibitor activity"/>
    <property type="evidence" value="ECO:0007669"/>
    <property type="project" value="InterPro"/>
</dbReference>
<feature type="chain" id="PRO_5043752078" description="WAP domain-containing protein" evidence="1">
    <location>
        <begin position="24"/>
        <end position="233"/>
    </location>
</feature>
<evidence type="ECO:0000259" key="2">
    <source>
        <dbReference type="PROSITE" id="PS51390"/>
    </source>
</evidence>
<gene>
    <name evidence="3" type="ORF">GSLYS_00001135001</name>
</gene>
<proteinExistence type="predicted"/>
<feature type="domain" description="WAP" evidence="2">
    <location>
        <begin position="179"/>
        <end position="231"/>
    </location>
</feature>
<dbReference type="SUPFAM" id="SSF57256">
    <property type="entry name" value="Elafin-like"/>
    <property type="match status" value="1"/>
</dbReference>
<dbReference type="AlphaFoldDB" id="A0AAV2H029"/>
<dbReference type="InterPro" id="IPR008197">
    <property type="entry name" value="WAP_dom"/>
</dbReference>
<dbReference type="Gene3D" id="4.10.75.10">
    <property type="entry name" value="Elafin-like"/>
    <property type="match status" value="1"/>
</dbReference>
<name>A0AAV2H029_LYMST</name>
<evidence type="ECO:0000313" key="3">
    <source>
        <dbReference type="EMBL" id="CAL1526958.1"/>
    </source>
</evidence>
<sequence length="233" mass="25527">MGLLRGFILSSVCLNLLTHVDEAVCCSLENMCALDPCTPPTFCRIIQKCTDGSCPPQASCLDCLPKGIDDVCNRNRYIYAVLVWGTNDKFPTTRSCDPSLPSVEPNCPEGSVCVPGARGRGTCCYGKPEPGDETALGNQPTCPVKNPTCRPKCKRGYSCQEIIVQCYVPPCENVFECLPEEKPGNCPMLPLYVPDDCPRNERNSCSIDADCYYNYKCCSDQCGIRGCQIPFSK</sequence>
<evidence type="ECO:0000256" key="1">
    <source>
        <dbReference type="SAM" id="SignalP"/>
    </source>
</evidence>
<dbReference type="PROSITE" id="PS51390">
    <property type="entry name" value="WAP"/>
    <property type="match status" value="1"/>
</dbReference>
<organism evidence="3 4">
    <name type="scientific">Lymnaea stagnalis</name>
    <name type="common">Great pond snail</name>
    <name type="synonym">Helix stagnalis</name>
    <dbReference type="NCBI Taxonomy" id="6523"/>
    <lineage>
        <taxon>Eukaryota</taxon>
        <taxon>Metazoa</taxon>
        <taxon>Spiralia</taxon>
        <taxon>Lophotrochozoa</taxon>
        <taxon>Mollusca</taxon>
        <taxon>Gastropoda</taxon>
        <taxon>Heterobranchia</taxon>
        <taxon>Euthyneura</taxon>
        <taxon>Panpulmonata</taxon>
        <taxon>Hygrophila</taxon>
        <taxon>Lymnaeoidea</taxon>
        <taxon>Lymnaeidae</taxon>
        <taxon>Lymnaea</taxon>
    </lineage>
</organism>
<dbReference type="Pfam" id="PF00095">
    <property type="entry name" value="WAP"/>
    <property type="match status" value="1"/>
</dbReference>
<reference evidence="3 4" key="1">
    <citation type="submission" date="2024-04" db="EMBL/GenBank/DDBJ databases">
        <authorList>
            <consortium name="Genoscope - CEA"/>
            <person name="William W."/>
        </authorList>
    </citation>
    <scope>NUCLEOTIDE SEQUENCE [LARGE SCALE GENOMIC DNA]</scope>
</reference>
<dbReference type="Proteomes" id="UP001497497">
    <property type="component" value="Unassembled WGS sequence"/>
</dbReference>
<keyword evidence="4" id="KW-1185">Reference proteome</keyword>
<comment type="caution">
    <text evidence="3">The sequence shown here is derived from an EMBL/GenBank/DDBJ whole genome shotgun (WGS) entry which is preliminary data.</text>
</comment>
<dbReference type="SMART" id="SM00217">
    <property type="entry name" value="WAP"/>
    <property type="match status" value="1"/>
</dbReference>
<evidence type="ECO:0000313" key="4">
    <source>
        <dbReference type="Proteomes" id="UP001497497"/>
    </source>
</evidence>
<dbReference type="EMBL" id="CAXITT010000011">
    <property type="protein sequence ID" value="CAL1526958.1"/>
    <property type="molecule type" value="Genomic_DNA"/>
</dbReference>
<keyword evidence="1" id="KW-0732">Signal</keyword>
<feature type="signal peptide" evidence="1">
    <location>
        <begin position="1"/>
        <end position="23"/>
    </location>
</feature>